<dbReference type="OrthoDB" id="9792003at2"/>
<dbReference type="InterPro" id="IPR051911">
    <property type="entry name" value="SDR_oxidoreductase"/>
</dbReference>
<organism evidence="4 5">
    <name type="scientific">Nocardioides marmoriginsengisoli</name>
    <dbReference type="NCBI Taxonomy" id="661483"/>
    <lineage>
        <taxon>Bacteria</taxon>
        <taxon>Bacillati</taxon>
        <taxon>Actinomycetota</taxon>
        <taxon>Actinomycetes</taxon>
        <taxon>Propionibacteriales</taxon>
        <taxon>Nocardioidaceae</taxon>
        <taxon>Nocardioides</taxon>
    </lineage>
</organism>
<evidence type="ECO:0000256" key="3">
    <source>
        <dbReference type="RuleBase" id="RU000363"/>
    </source>
</evidence>
<dbReference type="Gene3D" id="3.40.50.720">
    <property type="entry name" value="NAD(P)-binding Rossmann-like Domain"/>
    <property type="match status" value="1"/>
</dbReference>
<evidence type="ECO:0000313" key="4">
    <source>
        <dbReference type="EMBL" id="RNL62445.1"/>
    </source>
</evidence>
<evidence type="ECO:0000256" key="1">
    <source>
        <dbReference type="ARBA" id="ARBA00006484"/>
    </source>
</evidence>
<dbReference type="PRINTS" id="PR00081">
    <property type="entry name" value="GDHRDH"/>
</dbReference>
<accession>A0A3N0CG81</accession>
<evidence type="ECO:0000313" key="5">
    <source>
        <dbReference type="Proteomes" id="UP000267128"/>
    </source>
</evidence>
<dbReference type="InterPro" id="IPR020904">
    <property type="entry name" value="Sc_DH/Rdtase_CS"/>
</dbReference>
<gene>
    <name evidence="4" type="ORF">EFK50_11780</name>
</gene>
<dbReference type="PANTHER" id="PTHR43976">
    <property type="entry name" value="SHORT CHAIN DEHYDROGENASE"/>
    <property type="match status" value="1"/>
</dbReference>
<dbReference type="Proteomes" id="UP000267128">
    <property type="component" value="Unassembled WGS sequence"/>
</dbReference>
<dbReference type="SUPFAM" id="SSF51735">
    <property type="entry name" value="NAD(P)-binding Rossmann-fold domains"/>
    <property type="match status" value="1"/>
</dbReference>
<dbReference type="PRINTS" id="PR00080">
    <property type="entry name" value="SDRFAMILY"/>
</dbReference>
<dbReference type="EMBL" id="RJSE01000007">
    <property type="protein sequence ID" value="RNL62445.1"/>
    <property type="molecule type" value="Genomic_DNA"/>
</dbReference>
<dbReference type="Pfam" id="PF00106">
    <property type="entry name" value="adh_short"/>
    <property type="match status" value="1"/>
</dbReference>
<protein>
    <submittedName>
        <fullName evidence="4">SDR family oxidoreductase</fullName>
    </submittedName>
</protein>
<comment type="caution">
    <text evidence="4">The sequence shown here is derived from an EMBL/GenBank/DDBJ whole genome shotgun (WGS) entry which is preliminary data.</text>
</comment>
<keyword evidence="2" id="KW-0560">Oxidoreductase</keyword>
<keyword evidence="5" id="KW-1185">Reference proteome</keyword>
<name>A0A3N0CG81_9ACTN</name>
<dbReference type="AlphaFoldDB" id="A0A3N0CG81"/>
<proteinExistence type="inferred from homology"/>
<dbReference type="PANTHER" id="PTHR43976:SF16">
    <property type="entry name" value="SHORT-CHAIN DEHYDROGENASE_REDUCTASE FAMILY PROTEIN"/>
    <property type="match status" value="1"/>
</dbReference>
<sequence length="314" mass="33804">MFNLASPSAVVLATRTNRENEVDQRVVLITGASRGFGEVAARELARRGHRVIASMRKPEVDGEKVRAGYEDLMTTVSLDVTDPAAVNAVVSSIVAEHGRIDAVVNNAGYGLYGAVEDLSEEELFQQFNTNFMGEWRVCKAVVPHMRAAGGGTIVNVSSLGARFVAPLTGMYSATKAAIEAMSEALRYEVDRFNIKVTMLEPGMYKSDWATTSLAVCDALSAGTSPYQESAEKALDAFRVMAETRPGPEAVGMVMADMVELQQNPPVRIPIGEDAFRLTMARTFASDDAWEKSMKTGPFFDGVVAPEAGPGFAGY</sequence>
<dbReference type="PROSITE" id="PS00061">
    <property type="entry name" value="ADH_SHORT"/>
    <property type="match status" value="1"/>
</dbReference>
<comment type="similarity">
    <text evidence="1 3">Belongs to the short-chain dehydrogenases/reductases (SDR) family.</text>
</comment>
<dbReference type="InterPro" id="IPR036291">
    <property type="entry name" value="NAD(P)-bd_dom_sf"/>
</dbReference>
<dbReference type="GO" id="GO:0016491">
    <property type="term" value="F:oxidoreductase activity"/>
    <property type="evidence" value="ECO:0007669"/>
    <property type="project" value="UniProtKB-KW"/>
</dbReference>
<evidence type="ECO:0000256" key="2">
    <source>
        <dbReference type="ARBA" id="ARBA00023002"/>
    </source>
</evidence>
<reference evidence="4 5" key="1">
    <citation type="submission" date="2018-11" db="EMBL/GenBank/DDBJ databases">
        <authorList>
            <person name="Li F."/>
        </authorList>
    </citation>
    <scope>NUCLEOTIDE SEQUENCE [LARGE SCALE GENOMIC DNA]</scope>
    <source>
        <strain evidence="4 5">Gsoil 097</strain>
    </source>
</reference>
<dbReference type="InterPro" id="IPR002347">
    <property type="entry name" value="SDR_fam"/>
</dbReference>
<dbReference type="CDD" id="cd05374">
    <property type="entry name" value="17beta-HSD-like_SDR_c"/>
    <property type="match status" value="1"/>
</dbReference>